<keyword evidence="5" id="KW-1185">Reference proteome</keyword>
<dbReference type="Pfam" id="PF02120">
    <property type="entry name" value="Flg_hook"/>
    <property type="match status" value="1"/>
</dbReference>
<feature type="chain" id="PRO_5013195504" description="Flagellar hook-length control protein-like C-terminal domain-containing protein" evidence="2">
    <location>
        <begin position="21"/>
        <end position="578"/>
    </location>
</feature>
<dbReference type="InterPro" id="IPR038610">
    <property type="entry name" value="FliK-like_C_sf"/>
</dbReference>
<feature type="signal peptide" evidence="2">
    <location>
        <begin position="1"/>
        <end position="20"/>
    </location>
</feature>
<protein>
    <recommendedName>
        <fullName evidence="3">Flagellar hook-length control protein-like C-terminal domain-containing protein</fullName>
    </recommendedName>
</protein>
<evidence type="ECO:0000313" key="4">
    <source>
        <dbReference type="EMBL" id="PCE41224.1"/>
    </source>
</evidence>
<dbReference type="CDD" id="cd17470">
    <property type="entry name" value="T3SS_Flik_C"/>
    <property type="match status" value="1"/>
</dbReference>
<feature type="region of interest" description="Disordered" evidence="1">
    <location>
        <begin position="525"/>
        <end position="578"/>
    </location>
</feature>
<gene>
    <name evidence="4" type="ORF">COO09_16235</name>
</gene>
<dbReference type="Gene3D" id="3.30.750.140">
    <property type="match status" value="1"/>
</dbReference>
<feature type="region of interest" description="Disordered" evidence="1">
    <location>
        <begin position="343"/>
        <end position="364"/>
    </location>
</feature>
<feature type="compositionally biased region" description="Pro residues" evidence="1">
    <location>
        <begin position="19"/>
        <end position="29"/>
    </location>
</feature>
<dbReference type="OrthoDB" id="7478760at2"/>
<feature type="region of interest" description="Disordered" evidence="1">
    <location>
        <begin position="1"/>
        <end position="63"/>
    </location>
</feature>
<accession>A0A2A4FU43</accession>
<evidence type="ECO:0000313" key="5">
    <source>
        <dbReference type="Proteomes" id="UP000218934"/>
    </source>
</evidence>
<dbReference type="RefSeq" id="WP_096367699.1">
    <property type="nucleotide sequence ID" value="NZ_CP023449.1"/>
</dbReference>
<dbReference type="InterPro" id="IPR021136">
    <property type="entry name" value="Flagellar_hook_control-like_C"/>
</dbReference>
<feature type="compositionally biased region" description="Basic and acidic residues" evidence="1">
    <location>
        <begin position="561"/>
        <end position="578"/>
    </location>
</feature>
<evidence type="ECO:0000259" key="3">
    <source>
        <dbReference type="Pfam" id="PF02120"/>
    </source>
</evidence>
<dbReference type="EMBL" id="NWUF01000017">
    <property type="protein sequence ID" value="PCE41224.1"/>
    <property type="molecule type" value="Genomic_DNA"/>
</dbReference>
<feature type="region of interest" description="Disordered" evidence="1">
    <location>
        <begin position="115"/>
        <end position="135"/>
    </location>
</feature>
<feature type="domain" description="Flagellar hook-length control protein-like C-terminal" evidence="3">
    <location>
        <begin position="445"/>
        <end position="525"/>
    </location>
</feature>
<evidence type="ECO:0000256" key="1">
    <source>
        <dbReference type="SAM" id="MobiDB-lite"/>
    </source>
</evidence>
<feature type="region of interest" description="Disordered" evidence="1">
    <location>
        <begin position="163"/>
        <end position="194"/>
    </location>
</feature>
<dbReference type="AlphaFoldDB" id="A0A2A4FU43"/>
<evidence type="ECO:0000256" key="2">
    <source>
        <dbReference type="SAM" id="SignalP"/>
    </source>
</evidence>
<dbReference type="Proteomes" id="UP000218934">
    <property type="component" value="Unassembled WGS sequence"/>
</dbReference>
<sequence length="578" mass="57385">MAVAALSTSAIALTSSPTPASPTPMPASPPVGEAAPAFAKLVAQTQPEGKAGQGGPNPETGAEGEAEIIAIMGDETAPGASESKSQDAGADQPLDLLADIEAMVAAAGQITVTQPAPAPAAQGTPVPTPAPAALDGAAPAEPVLVGRTITRLAANSAPAMPLRPAAIAPRPETPTADRAGEIPPQAKDVTRLPVDSQPRQQAPAAAIVPDARPVPTAAAAKPFAADVGDTRGAIEATPVVDDATAPARPAARGNIATLIASLKSALTPGRMPADAPMPAAAEPGVAPVAATPVSNATPMPTPETVAAVAPEALAAEPAPQGAKAGKPARAPAAPPIATAAKADVTAPQASVAPAPADTDRPIAPTGDDLAPVTVASATPAPASPAMPSAPSVDPAIAGVQPAGQPVAAAAPADGATPAVSEGLQTVERHLDLARDSQWLDRLARDISQAATQQGHLKFHLNPEHLGALTVEIANSAAGTAIKLTADTDQARTIIADAQPQLIAEVRAQGLRVSETHVELNNQQQSGANHGSAFAQNHQGQAGQQRQPSADHQPFARTQATSRDDAGDSAPREDGELYA</sequence>
<keyword evidence="2" id="KW-0732">Signal</keyword>
<proteinExistence type="predicted"/>
<feature type="compositionally biased region" description="Low complexity" evidence="1">
    <location>
        <begin position="1"/>
        <end position="18"/>
    </location>
</feature>
<comment type="caution">
    <text evidence="4">The sequence shown here is derived from an EMBL/GenBank/DDBJ whole genome shotgun (WGS) entry which is preliminary data.</text>
</comment>
<reference evidence="4 5" key="1">
    <citation type="submission" date="2017-09" db="EMBL/GenBank/DDBJ databases">
        <title>The Catabolism of 3,6-Dichlorosalicylic acid is Initiated by the Cytochrome P450 Monooxygenase DsmABC in Rhizorhabdus dicambivorans Ndbn-20.</title>
        <authorList>
            <person name="Na L."/>
        </authorList>
    </citation>
    <scope>NUCLEOTIDE SEQUENCE [LARGE SCALE GENOMIC DNA]</scope>
    <source>
        <strain evidence="4 5">Ndbn-20m</strain>
    </source>
</reference>
<organism evidence="4 5">
    <name type="scientific">Rhizorhabdus dicambivorans</name>
    <dbReference type="NCBI Taxonomy" id="1850238"/>
    <lineage>
        <taxon>Bacteria</taxon>
        <taxon>Pseudomonadati</taxon>
        <taxon>Pseudomonadota</taxon>
        <taxon>Alphaproteobacteria</taxon>
        <taxon>Sphingomonadales</taxon>
        <taxon>Sphingomonadaceae</taxon>
        <taxon>Rhizorhabdus</taxon>
    </lineage>
</organism>
<dbReference type="KEGG" id="rdi:CMV14_08475"/>
<name>A0A2A4FU43_9SPHN</name>
<feature type="compositionally biased region" description="Low complexity" evidence="1">
    <location>
        <begin position="532"/>
        <end position="549"/>
    </location>
</feature>